<reference evidence="1 2" key="1">
    <citation type="submission" date="2014-04" db="EMBL/GenBank/DDBJ databases">
        <authorList>
            <consortium name="DOE Joint Genome Institute"/>
            <person name="Kuo A."/>
            <person name="Girlanda M."/>
            <person name="Perotto S."/>
            <person name="Kohler A."/>
            <person name="Nagy L.G."/>
            <person name="Floudas D."/>
            <person name="Copeland A."/>
            <person name="Barry K.W."/>
            <person name="Cichocki N."/>
            <person name="Veneault-Fourrey C."/>
            <person name="LaButti K."/>
            <person name="Lindquist E.A."/>
            <person name="Lipzen A."/>
            <person name="Lundell T."/>
            <person name="Morin E."/>
            <person name="Murat C."/>
            <person name="Sun H."/>
            <person name="Tunlid A."/>
            <person name="Henrissat B."/>
            <person name="Grigoriev I.V."/>
            <person name="Hibbett D.S."/>
            <person name="Martin F."/>
            <person name="Nordberg H.P."/>
            <person name="Cantor M.N."/>
            <person name="Hua S.X."/>
        </authorList>
    </citation>
    <scope>NUCLEOTIDE SEQUENCE [LARGE SCALE GENOMIC DNA]</scope>
    <source>
        <strain evidence="1 2">MUT 4182</strain>
    </source>
</reference>
<dbReference type="OrthoDB" id="3270640at2759"/>
<keyword evidence="2" id="KW-1185">Reference proteome</keyword>
<evidence type="ECO:0000313" key="2">
    <source>
        <dbReference type="Proteomes" id="UP000054248"/>
    </source>
</evidence>
<organism evidence="1 2">
    <name type="scientific">Tulasnella calospora MUT 4182</name>
    <dbReference type="NCBI Taxonomy" id="1051891"/>
    <lineage>
        <taxon>Eukaryota</taxon>
        <taxon>Fungi</taxon>
        <taxon>Dikarya</taxon>
        <taxon>Basidiomycota</taxon>
        <taxon>Agaricomycotina</taxon>
        <taxon>Agaricomycetes</taxon>
        <taxon>Cantharellales</taxon>
        <taxon>Tulasnellaceae</taxon>
        <taxon>Tulasnella</taxon>
    </lineage>
</organism>
<gene>
    <name evidence="1" type="ORF">M407DRAFT_165995</name>
</gene>
<reference evidence="2" key="2">
    <citation type="submission" date="2015-01" db="EMBL/GenBank/DDBJ databases">
        <title>Evolutionary Origins and Diversification of the Mycorrhizal Mutualists.</title>
        <authorList>
            <consortium name="DOE Joint Genome Institute"/>
            <consortium name="Mycorrhizal Genomics Consortium"/>
            <person name="Kohler A."/>
            <person name="Kuo A."/>
            <person name="Nagy L.G."/>
            <person name="Floudas D."/>
            <person name="Copeland A."/>
            <person name="Barry K.W."/>
            <person name="Cichocki N."/>
            <person name="Veneault-Fourrey C."/>
            <person name="LaButti K."/>
            <person name="Lindquist E.A."/>
            <person name="Lipzen A."/>
            <person name="Lundell T."/>
            <person name="Morin E."/>
            <person name="Murat C."/>
            <person name="Riley R."/>
            <person name="Ohm R."/>
            <person name="Sun H."/>
            <person name="Tunlid A."/>
            <person name="Henrissat B."/>
            <person name="Grigoriev I.V."/>
            <person name="Hibbett D.S."/>
            <person name="Martin F."/>
        </authorList>
    </citation>
    <scope>NUCLEOTIDE SEQUENCE [LARGE SCALE GENOMIC DNA]</scope>
    <source>
        <strain evidence="2">MUT 4182</strain>
    </source>
</reference>
<dbReference type="Proteomes" id="UP000054248">
    <property type="component" value="Unassembled WGS sequence"/>
</dbReference>
<accession>A0A0C3MJS1</accession>
<name>A0A0C3MJS1_9AGAM</name>
<dbReference type="EMBL" id="KN822945">
    <property type="protein sequence ID" value="KIO33952.1"/>
    <property type="molecule type" value="Genomic_DNA"/>
</dbReference>
<evidence type="ECO:0000313" key="1">
    <source>
        <dbReference type="EMBL" id="KIO33952.1"/>
    </source>
</evidence>
<proteinExistence type="predicted"/>
<dbReference type="AlphaFoldDB" id="A0A0C3MJS1"/>
<sequence>MQTQFVSTHPIGHGLHLHQVAPQQQGGRLPPLEVTDGHGRRQKVQEVILDGSGIQEIPMPADGNVIFIVEEGVTLDVKDPETGEYIPLEEWYRRLAERTPPKPQDRYIVVNGDASNIIVEDADGQIIHRCGCFCVWLLGKRLIGCFPGVNASRASTSIDTKWNARIRTLRAHIRERDRRIRIRSITVTNM</sequence>
<dbReference type="HOGENOM" id="CLU_1428970_0_0_1"/>
<protein>
    <submittedName>
        <fullName evidence="1">Uncharacterized protein</fullName>
    </submittedName>
</protein>